<dbReference type="OrthoDB" id="4094614at2759"/>
<dbReference type="Proteomes" id="UP000799324">
    <property type="component" value="Unassembled WGS sequence"/>
</dbReference>
<dbReference type="Pfam" id="PF10342">
    <property type="entry name" value="Kre9_KNH"/>
    <property type="match status" value="1"/>
</dbReference>
<feature type="chain" id="PRO_5025687716" description="Yeast cell wall synthesis Kre9/Knh1-like N-terminal domain-containing protein" evidence="2">
    <location>
        <begin position="18"/>
        <end position="248"/>
    </location>
</feature>
<proteinExistence type="predicted"/>
<dbReference type="AlphaFoldDB" id="A0A6A6TPS6"/>
<evidence type="ECO:0000256" key="1">
    <source>
        <dbReference type="ARBA" id="ARBA00022729"/>
    </source>
</evidence>
<sequence length="248" mass="25138">MLFKTSAIAFFAGLAAAYHAPVGDPTGNPIATPGLNQIVPAGKAFEITWTPTTSNTVSLVLLRGPSTNVVPLYAIVEGISNTGSYSWTPSTALEADVTHYGLEIIDDVNGQYQYSTQFGISNDKVSSSAYPTPTATITASSYIPTPTTTVSASITVSESEVSSSSCSTSTTTLYIAPSGTGYPYSSGGAVPGNSTIILPSKSLTVPGSLLTTATGTATYTPPAFTGAASHIKAGLGMALGAAGVVFML</sequence>
<gene>
    <name evidence="4" type="ORF">K491DRAFT_586210</name>
</gene>
<dbReference type="EMBL" id="MU004291">
    <property type="protein sequence ID" value="KAF2662089.1"/>
    <property type="molecule type" value="Genomic_DNA"/>
</dbReference>
<protein>
    <recommendedName>
        <fullName evidence="3">Yeast cell wall synthesis Kre9/Knh1-like N-terminal domain-containing protein</fullName>
    </recommendedName>
</protein>
<feature type="signal peptide" evidence="2">
    <location>
        <begin position="1"/>
        <end position="17"/>
    </location>
</feature>
<reference evidence="4" key="1">
    <citation type="journal article" date="2020" name="Stud. Mycol.">
        <title>101 Dothideomycetes genomes: a test case for predicting lifestyles and emergence of pathogens.</title>
        <authorList>
            <person name="Haridas S."/>
            <person name="Albert R."/>
            <person name="Binder M."/>
            <person name="Bloem J."/>
            <person name="Labutti K."/>
            <person name="Salamov A."/>
            <person name="Andreopoulos B."/>
            <person name="Baker S."/>
            <person name="Barry K."/>
            <person name="Bills G."/>
            <person name="Bluhm B."/>
            <person name="Cannon C."/>
            <person name="Castanera R."/>
            <person name="Culley D."/>
            <person name="Daum C."/>
            <person name="Ezra D."/>
            <person name="Gonzalez J."/>
            <person name="Henrissat B."/>
            <person name="Kuo A."/>
            <person name="Liang C."/>
            <person name="Lipzen A."/>
            <person name="Lutzoni F."/>
            <person name="Magnuson J."/>
            <person name="Mondo S."/>
            <person name="Nolan M."/>
            <person name="Ohm R."/>
            <person name="Pangilinan J."/>
            <person name="Park H.-J."/>
            <person name="Ramirez L."/>
            <person name="Alfaro M."/>
            <person name="Sun H."/>
            <person name="Tritt A."/>
            <person name="Yoshinaga Y."/>
            <person name="Zwiers L.-H."/>
            <person name="Turgeon B."/>
            <person name="Goodwin S."/>
            <person name="Spatafora J."/>
            <person name="Crous P."/>
            <person name="Grigoriev I."/>
        </authorList>
    </citation>
    <scope>NUCLEOTIDE SEQUENCE</scope>
    <source>
        <strain evidence="4">CBS 122681</strain>
    </source>
</reference>
<keyword evidence="1 2" id="KW-0732">Signal</keyword>
<evidence type="ECO:0000313" key="4">
    <source>
        <dbReference type="EMBL" id="KAF2662089.1"/>
    </source>
</evidence>
<evidence type="ECO:0000259" key="3">
    <source>
        <dbReference type="Pfam" id="PF10342"/>
    </source>
</evidence>
<feature type="domain" description="Yeast cell wall synthesis Kre9/Knh1-like N-terminal" evidence="3">
    <location>
        <begin position="32"/>
        <end position="120"/>
    </location>
</feature>
<dbReference type="PANTHER" id="PTHR40633:SF1">
    <property type="entry name" value="GPI ANCHORED SERINE-THREONINE RICH PROTEIN (AFU_ORTHOLOGUE AFUA_1G03630)"/>
    <property type="match status" value="1"/>
</dbReference>
<name>A0A6A6TPS6_9PLEO</name>
<keyword evidence="5" id="KW-1185">Reference proteome</keyword>
<evidence type="ECO:0000256" key="2">
    <source>
        <dbReference type="SAM" id="SignalP"/>
    </source>
</evidence>
<organism evidence="4 5">
    <name type="scientific">Lophiostoma macrostomum CBS 122681</name>
    <dbReference type="NCBI Taxonomy" id="1314788"/>
    <lineage>
        <taxon>Eukaryota</taxon>
        <taxon>Fungi</taxon>
        <taxon>Dikarya</taxon>
        <taxon>Ascomycota</taxon>
        <taxon>Pezizomycotina</taxon>
        <taxon>Dothideomycetes</taxon>
        <taxon>Pleosporomycetidae</taxon>
        <taxon>Pleosporales</taxon>
        <taxon>Lophiostomataceae</taxon>
        <taxon>Lophiostoma</taxon>
    </lineage>
</organism>
<accession>A0A6A6TPS6</accession>
<dbReference type="InterPro" id="IPR018466">
    <property type="entry name" value="Kre9/Knh1-like_N"/>
</dbReference>
<evidence type="ECO:0000313" key="5">
    <source>
        <dbReference type="Proteomes" id="UP000799324"/>
    </source>
</evidence>
<dbReference type="InterPro" id="IPR052982">
    <property type="entry name" value="SRP1/TIP1-like"/>
</dbReference>
<dbReference type="PANTHER" id="PTHR40633">
    <property type="entry name" value="MATRIX PROTEIN, PUTATIVE (AFU_ORTHOLOGUE AFUA_8G05410)-RELATED"/>
    <property type="match status" value="1"/>
</dbReference>